<evidence type="ECO:0000313" key="2">
    <source>
        <dbReference type="EMBL" id="KAK9050778.1"/>
    </source>
</evidence>
<evidence type="ECO:0000259" key="1">
    <source>
        <dbReference type="Pfam" id="PF22922"/>
    </source>
</evidence>
<comment type="caution">
    <text evidence="2">The sequence shown here is derived from an EMBL/GenBank/DDBJ whole genome shotgun (WGS) entry which is preliminary data.</text>
</comment>
<proteinExistence type="predicted"/>
<accession>A0AAP0C8P2</accession>
<dbReference type="Proteomes" id="UP001408789">
    <property type="component" value="Unassembled WGS sequence"/>
</dbReference>
<dbReference type="InterPro" id="IPR045012">
    <property type="entry name" value="NLP"/>
</dbReference>
<dbReference type="EMBL" id="JBCNJP010000200">
    <property type="protein sequence ID" value="KAK9050778.1"/>
    <property type="molecule type" value="Genomic_DNA"/>
</dbReference>
<feature type="domain" description="NLP1-9 GAF" evidence="1">
    <location>
        <begin position="210"/>
        <end position="374"/>
    </location>
</feature>
<evidence type="ECO:0000313" key="3">
    <source>
        <dbReference type="Proteomes" id="UP001408789"/>
    </source>
</evidence>
<dbReference type="AlphaFoldDB" id="A0AAP0C8P2"/>
<dbReference type="PANTHER" id="PTHR32002:SF49">
    <property type="entry name" value="BILE ACID:SODIUM SYMPORTER_ARSENICAL RESISTANCE PROTEIN ACR3-RELATED"/>
    <property type="match status" value="1"/>
</dbReference>
<organism evidence="2 3">
    <name type="scientific">Deinandra increscens subsp. villosa</name>
    <dbReference type="NCBI Taxonomy" id="3103831"/>
    <lineage>
        <taxon>Eukaryota</taxon>
        <taxon>Viridiplantae</taxon>
        <taxon>Streptophyta</taxon>
        <taxon>Embryophyta</taxon>
        <taxon>Tracheophyta</taxon>
        <taxon>Spermatophyta</taxon>
        <taxon>Magnoliopsida</taxon>
        <taxon>eudicotyledons</taxon>
        <taxon>Gunneridae</taxon>
        <taxon>Pentapetalae</taxon>
        <taxon>asterids</taxon>
        <taxon>campanulids</taxon>
        <taxon>Asterales</taxon>
        <taxon>Asteraceae</taxon>
        <taxon>Asteroideae</taxon>
        <taxon>Heliantheae alliance</taxon>
        <taxon>Madieae</taxon>
        <taxon>Madiinae</taxon>
        <taxon>Deinandra</taxon>
    </lineage>
</organism>
<dbReference type="Pfam" id="PF22922">
    <property type="entry name" value="GAF_NLP"/>
    <property type="match status" value="1"/>
</dbReference>
<dbReference type="GO" id="GO:0003700">
    <property type="term" value="F:DNA-binding transcription factor activity"/>
    <property type="evidence" value="ECO:0007669"/>
    <property type="project" value="InterPro"/>
</dbReference>
<dbReference type="InterPro" id="IPR055081">
    <property type="entry name" value="NLP1-9_GAF"/>
</dbReference>
<sequence>MGDDDTTNPWPEINPNRRAVWHRGLGRSEKNDEKNKKILLAFDNVKSLPLNSIIIQFWSPVTAIDGRRALSCSRNPFALSHANHRLWKYRTSCVKYYYSLNGSGDARTIIGGPPCTALRHHFPEVVLDLRAHQGTPMVDLALESELSCFMMLPVFKQSGSCIGVIEVSARLPPDLAIIFNELNRKLKIVGFSLTPPQSLCRPCKGVTGDSKSALCEIRMAVSLAVQSHAITLGHVWYPYENRCVRMPKSRTLLCRLASYGAVDNQDDDHLSFVKTFFGNFRVLPLIGRRGEGLIGRTLETHQPHLCRNIYRLSDNRGGPWALLSANVKSCACFVICLRSSHTGELDYAFEFFWPQTRNHLALMEGLLLTLSENLPSFKHVSGAQLGNELPVVDVDTSSSGSGTAERKPIKVVPGGNKLPKVVVTRASVAKRRKIAADLHNDAKVDDLHFSSPPLTIVNNNQDDDDDLVIIIAVYKVYNRLFFLPSSATFEDVTDKIKREFEHELNPVDGTYKISYQVLPGMWHSLTDDTSLKSCVSSYQTSNNIDYIKLYVLPVVE</sequence>
<dbReference type="PANTHER" id="PTHR32002">
    <property type="entry name" value="PROTEIN NLP8"/>
    <property type="match status" value="1"/>
</dbReference>
<protein>
    <recommendedName>
        <fullName evidence="1">NLP1-9 GAF domain-containing protein</fullName>
    </recommendedName>
</protein>
<reference evidence="2 3" key="1">
    <citation type="submission" date="2024-04" db="EMBL/GenBank/DDBJ databases">
        <title>The reference genome of an endangered Asteraceae, Deinandra increscens subsp. villosa, native to the Central Coast of California.</title>
        <authorList>
            <person name="Guilliams M."/>
            <person name="Hasenstab-Lehman K."/>
            <person name="Meyer R."/>
            <person name="Mcevoy S."/>
        </authorList>
    </citation>
    <scope>NUCLEOTIDE SEQUENCE [LARGE SCALE GENOMIC DNA]</scope>
    <source>
        <tissue evidence="2">Leaf</tissue>
    </source>
</reference>
<keyword evidence="3" id="KW-1185">Reference proteome</keyword>
<gene>
    <name evidence="2" type="ORF">SSX86_030254</name>
</gene>
<name>A0AAP0C8P2_9ASTR</name>